<name>A0A336K8I5_CULSO</name>
<dbReference type="OMA" id="GGYNYNC"/>
<proteinExistence type="predicted"/>
<protein>
    <submittedName>
        <fullName evidence="2">CSON004983 protein</fullName>
    </submittedName>
</protein>
<accession>A0A336K8I5</accession>
<dbReference type="AlphaFoldDB" id="A0A336K8I5"/>
<feature type="region of interest" description="Disordered" evidence="1">
    <location>
        <begin position="81"/>
        <end position="108"/>
    </location>
</feature>
<feature type="compositionally biased region" description="Low complexity" evidence="1">
    <location>
        <begin position="174"/>
        <end position="191"/>
    </location>
</feature>
<dbReference type="VEuPathDB" id="VectorBase:CSON004983"/>
<evidence type="ECO:0000313" key="2">
    <source>
        <dbReference type="EMBL" id="SSX01244.1"/>
    </source>
</evidence>
<dbReference type="EMBL" id="UFQS01000201">
    <property type="protein sequence ID" value="SSX01244.1"/>
    <property type="molecule type" value="Genomic_DNA"/>
</dbReference>
<feature type="region of interest" description="Disordered" evidence="1">
    <location>
        <begin position="160"/>
        <end position="207"/>
    </location>
</feature>
<reference evidence="3" key="2">
    <citation type="submission" date="2018-07" db="EMBL/GenBank/DDBJ databases">
        <authorList>
            <person name="Quirk P.G."/>
            <person name="Krulwich T.A."/>
        </authorList>
    </citation>
    <scope>NUCLEOTIDE SEQUENCE</scope>
</reference>
<gene>
    <name evidence="2" type="primary">CSON004983</name>
</gene>
<evidence type="ECO:0000313" key="3">
    <source>
        <dbReference type="EMBL" id="SSX21624.1"/>
    </source>
</evidence>
<feature type="compositionally biased region" description="Polar residues" evidence="1">
    <location>
        <begin position="160"/>
        <end position="173"/>
    </location>
</feature>
<reference evidence="2" key="1">
    <citation type="submission" date="2018-04" db="EMBL/GenBank/DDBJ databases">
        <authorList>
            <person name="Go L.Y."/>
            <person name="Mitchell J.A."/>
        </authorList>
    </citation>
    <scope>NUCLEOTIDE SEQUENCE</scope>
    <source>
        <tissue evidence="2">Whole organism</tissue>
    </source>
</reference>
<evidence type="ECO:0000256" key="1">
    <source>
        <dbReference type="SAM" id="MobiDB-lite"/>
    </source>
</evidence>
<sequence length="223" mass="24080">MSLCESEIERSKVRVTFFENSKPQVISSPEFNSLILYGDTVFGDTFSQSQEVYLNGDLVQLSGAGDLFGSDENSNNKMATLTELPPNYDRQQSTDSGWDNPFRPDGDLSKEADEIVNLIKGGKPITPTSETHLNGNALKDSVITENGTTIVDGAVKSEKAQLNQSAKSPQKGSTTTTNNAATTGNTKNGDTQQISNQVIPGPQSATNVVIDDKKKKKRCCVIQ</sequence>
<feature type="compositionally biased region" description="Polar residues" evidence="1">
    <location>
        <begin position="192"/>
        <end position="207"/>
    </location>
</feature>
<organism evidence="2">
    <name type="scientific">Culicoides sonorensis</name>
    <name type="common">Biting midge</name>
    <dbReference type="NCBI Taxonomy" id="179676"/>
    <lineage>
        <taxon>Eukaryota</taxon>
        <taxon>Metazoa</taxon>
        <taxon>Ecdysozoa</taxon>
        <taxon>Arthropoda</taxon>
        <taxon>Hexapoda</taxon>
        <taxon>Insecta</taxon>
        <taxon>Pterygota</taxon>
        <taxon>Neoptera</taxon>
        <taxon>Endopterygota</taxon>
        <taxon>Diptera</taxon>
        <taxon>Nematocera</taxon>
        <taxon>Chironomoidea</taxon>
        <taxon>Ceratopogonidae</taxon>
        <taxon>Ceratopogoninae</taxon>
        <taxon>Culicoides</taxon>
        <taxon>Monoculicoides</taxon>
    </lineage>
</organism>
<dbReference type="EMBL" id="UFQT01000201">
    <property type="protein sequence ID" value="SSX21624.1"/>
    <property type="molecule type" value="Genomic_DNA"/>
</dbReference>